<keyword evidence="3 6" id="KW-0812">Transmembrane</keyword>
<evidence type="ECO:0000256" key="2">
    <source>
        <dbReference type="ARBA" id="ARBA00022475"/>
    </source>
</evidence>
<proteinExistence type="predicted"/>
<feature type="transmembrane region" description="Helical" evidence="6">
    <location>
        <begin position="36"/>
        <end position="56"/>
    </location>
</feature>
<protein>
    <submittedName>
        <fullName evidence="7">ATP synthase subunit I</fullName>
    </submittedName>
</protein>
<evidence type="ECO:0000313" key="8">
    <source>
        <dbReference type="Proteomes" id="UP000724149"/>
    </source>
</evidence>
<reference evidence="7 8" key="1">
    <citation type="journal article" date="2021" name="Sci. Rep.">
        <title>The distribution of antibiotic resistance genes in chicken gut microbiota commensals.</title>
        <authorList>
            <person name="Juricova H."/>
            <person name="Matiasovicova J."/>
            <person name="Kubasova T."/>
            <person name="Cejkova D."/>
            <person name="Rychlik I."/>
        </authorList>
    </citation>
    <scope>NUCLEOTIDE SEQUENCE [LARGE SCALE GENOMIC DNA]</scope>
    <source>
        <strain evidence="7 8">An564</strain>
    </source>
</reference>
<sequence>MEIALEELRRLRWELLVCNLLLLGGLLLLGRDLVPVLLGMALGNSAAAANFVLTGIAAEEAVQLPPDQARRKMASSYFSRMLMLALVLAAGLVISWFDPISVVFPLFFVKISLTVGYIFLGKGGNKN</sequence>
<dbReference type="EMBL" id="JACSNR010000001">
    <property type="protein sequence ID" value="MBM6922362.1"/>
    <property type="molecule type" value="Genomic_DNA"/>
</dbReference>
<dbReference type="Proteomes" id="UP000724149">
    <property type="component" value="Unassembled WGS sequence"/>
</dbReference>
<feature type="transmembrane region" description="Helical" evidence="6">
    <location>
        <begin position="12"/>
        <end position="30"/>
    </location>
</feature>
<feature type="transmembrane region" description="Helical" evidence="6">
    <location>
        <begin position="77"/>
        <end position="97"/>
    </location>
</feature>
<comment type="caution">
    <text evidence="7">The sequence shown here is derived from an EMBL/GenBank/DDBJ whole genome shotgun (WGS) entry which is preliminary data.</text>
</comment>
<evidence type="ECO:0000256" key="1">
    <source>
        <dbReference type="ARBA" id="ARBA00004651"/>
    </source>
</evidence>
<dbReference type="Pfam" id="PF03899">
    <property type="entry name" value="ATP-synt_I"/>
    <property type="match status" value="1"/>
</dbReference>
<evidence type="ECO:0000256" key="6">
    <source>
        <dbReference type="SAM" id="Phobius"/>
    </source>
</evidence>
<name>A0ABS2GIQ7_9FIRM</name>
<evidence type="ECO:0000256" key="3">
    <source>
        <dbReference type="ARBA" id="ARBA00022692"/>
    </source>
</evidence>
<comment type="subcellular location">
    <subcellularLocation>
        <location evidence="1">Cell membrane</location>
        <topology evidence="1">Multi-pass membrane protein</topology>
    </subcellularLocation>
</comment>
<keyword evidence="4 6" id="KW-1133">Transmembrane helix</keyword>
<gene>
    <name evidence="7" type="ORF">H9X81_01460</name>
</gene>
<organism evidence="7 8">
    <name type="scientific">Hydrogenoanaerobacterium saccharovorans</name>
    <dbReference type="NCBI Taxonomy" id="474960"/>
    <lineage>
        <taxon>Bacteria</taxon>
        <taxon>Bacillati</taxon>
        <taxon>Bacillota</taxon>
        <taxon>Clostridia</taxon>
        <taxon>Eubacteriales</taxon>
        <taxon>Oscillospiraceae</taxon>
        <taxon>Hydrogenoanaerobacterium</taxon>
    </lineage>
</organism>
<evidence type="ECO:0000256" key="4">
    <source>
        <dbReference type="ARBA" id="ARBA00022989"/>
    </source>
</evidence>
<keyword evidence="5 6" id="KW-0472">Membrane</keyword>
<feature type="transmembrane region" description="Helical" evidence="6">
    <location>
        <begin position="103"/>
        <end position="120"/>
    </location>
</feature>
<evidence type="ECO:0000256" key="5">
    <source>
        <dbReference type="ARBA" id="ARBA00023136"/>
    </source>
</evidence>
<keyword evidence="2" id="KW-1003">Cell membrane</keyword>
<dbReference type="RefSeq" id="WP_191393119.1">
    <property type="nucleotide sequence ID" value="NZ_JACSNR010000001.1"/>
</dbReference>
<dbReference type="InterPro" id="IPR005598">
    <property type="entry name" value="ATP_synth_I"/>
</dbReference>
<keyword evidence="8" id="KW-1185">Reference proteome</keyword>
<accession>A0ABS2GIQ7</accession>
<evidence type="ECO:0000313" key="7">
    <source>
        <dbReference type="EMBL" id="MBM6922362.1"/>
    </source>
</evidence>